<dbReference type="OrthoDB" id="2425091at2759"/>
<dbReference type="PANTHER" id="PTHR31569">
    <property type="entry name" value="SWIM-TYPE DOMAIN-CONTAINING PROTEIN"/>
    <property type="match status" value="1"/>
</dbReference>
<reference evidence="1" key="1">
    <citation type="submission" date="2021-06" db="EMBL/GenBank/DDBJ databases">
        <authorList>
            <person name="Kallberg Y."/>
            <person name="Tangrot J."/>
            <person name="Rosling A."/>
        </authorList>
    </citation>
    <scope>NUCLEOTIDE SEQUENCE</scope>
    <source>
        <strain evidence="1">IN212</strain>
    </source>
</reference>
<gene>
    <name evidence="1" type="ORF">RFULGI_LOCUS5884</name>
</gene>
<dbReference type="Proteomes" id="UP000789396">
    <property type="component" value="Unassembled WGS sequence"/>
</dbReference>
<dbReference type="PANTHER" id="PTHR31569:SF4">
    <property type="entry name" value="SWIM-TYPE DOMAIN-CONTAINING PROTEIN"/>
    <property type="match status" value="1"/>
</dbReference>
<sequence length="514" mass="60135">SFINAEANDIEISEYIYSMEYNDEEVVPDNDELDSEDDREFTYSLNKNQTFRFAFCITHSENDKTDQQPRRRKTNGCPFYVNLYRWKNNNQICISSIVGNHSHEIVENVIISEPRYRRLTKEIQDDICLLTSCGVQAGAIVEVLRGDAGSTYLKLIKKQQDKPGYYVDARFEGIDNHLVTDMLQKYPDCTSYLERQLYSCRKTWALCYMHRSFNTGVQTTQQVESYNNIIKRHVNGTSFLFELSNVIERLLIKEDRYQRFNEVEGVLLNIYNEDYYCKYFKAVDESCQKFLTTAILKIQRQEINHSIHYRAHLTNLEDEVGIQSTDNTSTRMFTEDMYDAFVIELEQLVLNLDHAHINEPTFYTCETDMGIMSEPAISTVVNEQFESFKHNLHVNFAHLDDIRGSYVFTNKVRNEMSLKKQWGEGFGIMKKTLDLAISIRRYDELYEMHINLSKEMEIELITNNGRNILDNDDPVEFVITINNPIGISSKACEKMTIRKIKYNYVANSDQKLFG</sequence>
<dbReference type="InterPro" id="IPR052579">
    <property type="entry name" value="Zinc_finger_SWIM"/>
</dbReference>
<keyword evidence="2" id="KW-1185">Reference proteome</keyword>
<evidence type="ECO:0000313" key="1">
    <source>
        <dbReference type="EMBL" id="CAG8581866.1"/>
    </source>
</evidence>
<protein>
    <submittedName>
        <fullName evidence="1">18902_t:CDS:1</fullName>
    </submittedName>
</protein>
<feature type="non-terminal residue" evidence="1">
    <location>
        <position position="1"/>
    </location>
</feature>
<proteinExistence type="predicted"/>
<organism evidence="1 2">
    <name type="scientific">Racocetra fulgida</name>
    <dbReference type="NCBI Taxonomy" id="60492"/>
    <lineage>
        <taxon>Eukaryota</taxon>
        <taxon>Fungi</taxon>
        <taxon>Fungi incertae sedis</taxon>
        <taxon>Mucoromycota</taxon>
        <taxon>Glomeromycotina</taxon>
        <taxon>Glomeromycetes</taxon>
        <taxon>Diversisporales</taxon>
        <taxon>Gigasporaceae</taxon>
        <taxon>Racocetra</taxon>
    </lineage>
</organism>
<evidence type="ECO:0000313" key="2">
    <source>
        <dbReference type="Proteomes" id="UP000789396"/>
    </source>
</evidence>
<dbReference type="EMBL" id="CAJVPZ010007092">
    <property type="protein sequence ID" value="CAG8581866.1"/>
    <property type="molecule type" value="Genomic_DNA"/>
</dbReference>
<dbReference type="AlphaFoldDB" id="A0A9N9BUU7"/>
<comment type="caution">
    <text evidence="1">The sequence shown here is derived from an EMBL/GenBank/DDBJ whole genome shotgun (WGS) entry which is preliminary data.</text>
</comment>
<accession>A0A9N9BUU7</accession>
<name>A0A9N9BUU7_9GLOM</name>